<keyword evidence="5 7" id="KW-1133">Transmembrane helix</keyword>
<dbReference type="OrthoDB" id="871140at2"/>
<dbReference type="SUPFAM" id="SSF50156">
    <property type="entry name" value="PDZ domain-like"/>
    <property type="match status" value="1"/>
</dbReference>
<keyword evidence="6 7" id="KW-0472">Membrane</keyword>
<feature type="domain" description="PDZ" evidence="8">
    <location>
        <begin position="243"/>
        <end position="302"/>
    </location>
</feature>
<proteinExistence type="inferred from homology"/>
<keyword evidence="10" id="KW-1185">Reference proteome</keyword>
<dbReference type="RefSeq" id="WP_095416499.1">
    <property type="nucleotide sequence ID" value="NZ_CP018477.1"/>
</dbReference>
<feature type="transmembrane region" description="Helical" evidence="7">
    <location>
        <begin position="48"/>
        <end position="71"/>
    </location>
</feature>
<dbReference type="InterPro" id="IPR001640">
    <property type="entry name" value="Lgt"/>
</dbReference>
<feature type="transmembrane region" description="Helical" evidence="7">
    <location>
        <begin position="15"/>
        <end position="36"/>
    </location>
</feature>
<protein>
    <recommendedName>
        <fullName evidence="7">Phosphatidylglycerol--prolipoprotein diacylglyceryl transferase</fullName>
        <ecNumber evidence="7">2.5.1.145</ecNumber>
    </recommendedName>
</protein>
<comment type="subcellular location">
    <subcellularLocation>
        <location evidence="7">Cell membrane</location>
        <topology evidence="7">Multi-pass membrane protein</topology>
    </subcellularLocation>
</comment>
<feature type="transmembrane region" description="Helical" evidence="7">
    <location>
        <begin position="451"/>
        <end position="473"/>
    </location>
</feature>
<evidence type="ECO:0000313" key="9">
    <source>
        <dbReference type="EMBL" id="ASV76790.1"/>
    </source>
</evidence>
<gene>
    <name evidence="7" type="primary">lgt</name>
    <name evidence="9" type="ORF">THTE_4189</name>
</gene>
<feature type="transmembrane region" description="Helical" evidence="7">
    <location>
        <begin position="198"/>
        <end position="217"/>
    </location>
</feature>
<comment type="similarity">
    <text evidence="1 7">Belongs to the Lgt family.</text>
</comment>
<evidence type="ECO:0000256" key="3">
    <source>
        <dbReference type="ARBA" id="ARBA00022679"/>
    </source>
</evidence>
<organism evidence="9 10">
    <name type="scientific">Thermogutta terrifontis</name>
    <dbReference type="NCBI Taxonomy" id="1331910"/>
    <lineage>
        <taxon>Bacteria</taxon>
        <taxon>Pseudomonadati</taxon>
        <taxon>Planctomycetota</taxon>
        <taxon>Planctomycetia</taxon>
        <taxon>Pirellulales</taxon>
        <taxon>Thermoguttaceae</taxon>
        <taxon>Thermogutta</taxon>
    </lineage>
</organism>
<dbReference type="PANTHER" id="PTHR30589">
    <property type="entry name" value="PROLIPOPROTEIN DIACYLGLYCERYL TRANSFERASE"/>
    <property type="match status" value="1"/>
</dbReference>
<dbReference type="PANTHER" id="PTHR30589:SF0">
    <property type="entry name" value="PHOSPHATIDYLGLYCEROL--PROLIPOPROTEIN DIACYLGLYCERYL TRANSFERASE"/>
    <property type="match status" value="1"/>
</dbReference>
<evidence type="ECO:0000259" key="8">
    <source>
        <dbReference type="PROSITE" id="PS50106"/>
    </source>
</evidence>
<feature type="transmembrane region" description="Helical" evidence="7">
    <location>
        <begin position="121"/>
        <end position="142"/>
    </location>
</feature>
<sequence>MWRTLFYIPERVGSVPLFGLGLLFWLWIAWSVLALIWTLRRQGWTGEFWNSVVVHGIVALVIAFLLPRLFVDIPGIYDAAGRPLRGLPVRGYGTMLLVAVLAAVGLAILRANKRGFSADWVANLALWCIIPGIIGARLFHVIEYWPVHYGPVWQTQGPVAGLTAVLNVTQGGLVVYGSLLGGLAGIAFYAWQQKVRLLAIFDLLAPCFLLGLAFGRIGCFLNGCCFGGVCELPWSVQFPAGSFAYLNQLEHGQLAIYGIRFHEDPDDPDRLPIIVEVVPGSAASRAGVKPGQHIAVVNGRQLGGGGGQSPTAILVEELVAASGNPVLIEGGRGCVCAAAEVAPSSTQRRAVSGNFPRTNTESVFVHIQTREGGDFMWESRNEIPPHSLFVHPSQLYSAVNALILCLFLLAYEPFARTDGELWAWFLTLYPVTRFILEIIRADEPGSYGGLTIAQVVSILLFALGILTWLYVFWQRRHLPRGEQTN</sequence>
<dbReference type="Gene3D" id="2.30.42.10">
    <property type="match status" value="1"/>
</dbReference>
<dbReference type="Proteomes" id="UP000215086">
    <property type="component" value="Chromosome"/>
</dbReference>
<dbReference type="Pfam" id="PF01790">
    <property type="entry name" value="LGT"/>
    <property type="match status" value="2"/>
</dbReference>
<dbReference type="PROSITE" id="PS50106">
    <property type="entry name" value="PDZ"/>
    <property type="match status" value="1"/>
</dbReference>
<evidence type="ECO:0000313" key="10">
    <source>
        <dbReference type="Proteomes" id="UP000215086"/>
    </source>
</evidence>
<comment type="function">
    <text evidence="7">Catalyzes the transfer of the diacylglyceryl group from phosphatidylglycerol to the sulfhydryl group of the N-terminal cysteine of a prolipoprotein, the first step in the formation of mature lipoproteins.</text>
</comment>
<reference evidence="9 10" key="1">
    <citation type="journal article" name="Front. Microbiol.">
        <title>Sugar Metabolism of the First Thermophilic Planctomycete Thermogutta terrifontis: Comparative Genomic and Transcriptomic Approaches.</title>
        <authorList>
            <person name="Elcheninov A.G."/>
            <person name="Menzel P."/>
            <person name="Gudbergsdottir S.R."/>
            <person name="Slesarev A.I."/>
            <person name="Kadnikov V.V."/>
            <person name="Krogh A."/>
            <person name="Bonch-Osmolovskaya E.A."/>
            <person name="Peng X."/>
            <person name="Kublanov I.V."/>
        </authorList>
    </citation>
    <scope>NUCLEOTIDE SEQUENCE [LARGE SCALE GENOMIC DNA]</scope>
    <source>
        <strain evidence="9 10">R1</strain>
    </source>
</reference>
<dbReference type="UniPathway" id="UPA00664"/>
<dbReference type="EMBL" id="CP018477">
    <property type="protein sequence ID" value="ASV76790.1"/>
    <property type="molecule type" value="Genomic_DNA"/>
</dbReference>
<dbReference type="AlphaFoldDB" id="A0A286RLF4"/>
<accession>A0A286RLF4</accession>
<keyword evidence="9" id="KW-0449">Lipoprotein</keyword>
<evidence type="ECO:0000256" key="1">
    <source>
        <dbReference type="ARBA" id="ARBA00007150"/>
    </source>
</evidence>
<dbReference type="EC" id="2.5.1.145" evidence="7"/>
<feature type="transmembrane region" description="Helical" evidence="7">
    <location>
        <begin position="91"/>
        <end position="109"/>
    </location>
</feature>
<evidence type="ECO:0000256" key="4">
    <source>
        <dbReference type="ARBA" id="ARBA00022692"/>
    </source>
</evidence>
<dbReference type="InterPro" id="IPR001478">
    <property type="entry name" value="PDZ"/>
</dbReference>
<dbReference type="HAMAP" id="MF_01147">
    <property type="entry name" value="Lgt"/>
    <property type="match status" value="1"/>
</dbReference>
<keyword evidence="3 7" id="KW-0808">Transferase</keyword>
<comment type="pathway">
    <text evidence="7">Protein modification; lipoprotein biosynthesis (diacylglyceryl transfer).</text>
</comment>
<feature type="transmembrane region" description="Helical" evidence="7">
    <location>
        <begin position="173"/>
        <end position="191"/>
    </location>
</feature>
<name>A0A286RLF4_9BACT</name>
<keyword evidence="4 7" id="KW-0812">Transmembrane</keyword>
<dbReference type="GO" id="GO:0042158">
    <property type="term" value="P:lipoprotein biosynthetic process"/>
    <property type="evidence" value="ECO:0007669"/>
    <property type="project" value="UniProtKB-UniRule"/>
</dbReference>
<evidence type="ECO:0000256" key="6">
    <source>
        <dbReference type="ARBA" id="ARBA00023136"/>
    </source>
</evidence>
<evidence type="ECO:0000256" key="2">
    <source>
        <dbReference type="ARBA" id="ARBA00022475"/>
    </source>
</evidence>
<evidence type="ECO:0000256" key="7">
    <source>
        <dbReference type="HAMAP-Rule" id="MF_01147"/>
    </source>
</evidence>
<feature type="transmembrane region" description="Helical" evidence="7">
    <location>
        <begin position="395"/>
        <end position="414"/>
    </location>
</feature>
<dbReference type="GO" id="GO:0005886">
    <property type="term" value="C:plasma membrane"/>
    <property type="evidence" value="ECO:0007669"/>
    <property type="project" value="UniProtKB-SubCell"/>
</dbReference>
<evidence type="ECO:0000256" key="5">
    <source>
        <dbReference type="ARBA" id="ARBA00022989"/>
    </source>
</evidence>
<dbReference type="KEGG" id="ttf:THTE_4189"/>
<comment type="catalytic activity">
    <reaction evidence="7">
        <text>L-cysteinyl-[prolipoprotein] + a 1,2-diacyl-sn-glycero-3-phospho-(1'-sn-glycerol) = an S-1,2-diacyl-sn-glyceryl-L-cysteinyl-[prolipoprotein] + sn-glycerol 1-phosphate + H(+)</text>
        <dbReference type="Rhea" id="RHEA:56712"/>
        <dbReference type="Rhea" id="RHEA-COMP:14679"/>
        <dbReference type="Rhea" id="RHEA-COMP:14680"/>
        <dbReference type="ChEBI" id="CHEBI:15378"/>
        <dbReference type="ChEBI" id="CHEBI:29950"/>
        <dbReference type="ChEBI" id="CHEBI:57685"/>
        <dbReference type="ChEBI" id="CHEBI:64716"/>
        <dbReference type="ChEBI" id="CHEBI:140658"/>
        <dbReference type="EC" id="2.5.1.145"/>
    </reaction>
</comment>
<feature type="transmembrane region" description="Helical" evidence="7">
    <location>
        <begin position="421"/>
        <end position="439"/>
    </location>
</feature>
<feature type="binding site" evidence="7">
    <location>
        <position position="216"/>
    </location>
    <ligand>
        <name>a 1,2-diacyl-sn-glycero-3-phospho-(1'-sn-glycerol)</name>
        <dbReference type="ChEBI" id="CHEBI:64716"/>
    </ligand>
</feature>
<dbReference type="GO" id="GO:0008961">
    <property type="term" value="F:phosphatidylglycerol-prolipoprotein diacylglyceryl transferase activity"/>
    <property type="evidence" value="ECO:0007669"/>
    <property type="project" value="UniProtKB-UniRule"/>
</dbReference>
<keyword evidence="2 7" id="KW-1003">Cell membrane</keyword>
<dbReference type="InterPro" id="IPR036034">
    <property type="entry name" value="PDZ_sf"/>
</dbReference>